<dbReference type="Proteomes" id="UP001485043">
    <property type="component" value="Unassembled WGS sequence"/>
</dbReference>
<dbReference type="Pfam" id="PF00271">
    <property type="entry name" value="Helicase_C"/>
    <property type="match status" value="1"/>
</dbReference>
<feature type="compositionally biased region" description="Basic residues" evidence="2">
    <location>
        <begin position="646"/>
        <end position="656"/>
    </location>
</feature>
<dbReference type="InterPro" id="IPR049730">
    <property type="entry name" value="SNF2/RAD54-like_C"/>
</dbReference>
<dbReference type="InterPro" id="IPR000330">
    <property type="entry name" value="SNF2_N"/>
</dbReference>
<feature type="region of interest" description="Disordered" evidence="2">
    <location>
        <begin position="437"/>
        <end position="456"/>
    </location>
</feature>
<dbReference type="Gene3D" id="3.40.50.10810">
    <property type="entry name" value="Tandem AAA-ATPase domain"/>
    <property type="match status" value="1"/>
</dbReference>
<feature type="region of interest" description="Disordered" evidence="2">
    <location>
        <begin position="982"/>
        <end position="1080"/>
    </location>
</feature>
<feature type="compositionally biased region" description="Low complexity" evidence="2">
    <location>
        <begin position="36"/>
        <end position="48"/>
    </location>
</feature>
<accession>A0AAW1SZB2</accession>
<dbReference type="PANTHER" id="PTHR45865:SF1">
    <property type="entry name" value="E3 UBIQUITIN-PROTEIN LIGASE SHPRH"/>
    <property type="match status" value="1"/>
</dbReference>
<dbReference type="InterPro" id="IPR027417">
    <property type="entry name" value="P-loop_NTPase"/>
</dbReference>
<feature type="compositionally biased region" description="Low complexity" evidence="2">
    <location>
        <begin position="1111"/>
        <end position="1140"/>
    </location>
</feature>
<gene>
    <name evidence="4" type="ORF">WJX84_002580</name>
</gene>
<reference evidence="4 5" key="1">
    <citation type="journal article" date="2024" name="Nat. Commun.">
        <title>Phylogenomics reveals the evolutionary origins of lichenization in chlorophyte algae.</title>
        <authorList>
            <person name="Puginier C."/>
            <person name="Libourel C."/>
            <person name="Otte J."/>
            <person name="Skaloud P."/>
            <person name="Haon M."/>
            <person name="Grisel S."/>
            <person name="Petersen M."/>
            <person name="Berrin J.G."/>
            <person name="Delaux P.M."/>
            <person name="Dal Grande F."/>
            <person name="Keller J."/>
        </authorList>
    </citation>
    <scope>NUCLEOTIDE SEQUENCE [LARGE SCALE GENOMIC DNA]</scope>
    <source>
        <strain evidence="4 5">SAG 2523</strain>
    </source>
</reference>
<dbReference type="PANTHER" id="PTHR45865">
    <property type="entry name" value="E3 UBIQUITIN-PROTEIN LIGASE SHPRH FAMILY MEMBER"/>
    <property type="match status" value="1"/>
</dbReference>
<dbReference type="GO" id="GO:0016787">
    <property type="term" value="F:hydrolase activity"/>
    <property type="evidence" value="ECO:0007669"/>
    <property type="project" value="UniProtKB-KW"/>
</dbReference>
<feature type="compositionally biased region" description="Acidic residues" evidence="2">
    <location>
        <begin position="1"/>
        <end position="35"/>
    </location>
</feature>
<evidence type="ECO:0000313" key="4">
    <source>
        <dbReference type="EMBL" id="KAK9861722.1"/>
    </source>
</evidence>
<keyword evidence="5" id="KW-1185">Reference proteome</keyword>
<feature type="domain" description="Helicase C-terminal" evidence="3">
    <location>
        <begin position="1322"/>
        <end position="1483"/>
    </location>
</feature>
<evidence type="ECO:0000256" key="2">
    <source>
        <dbReference type="SAM" id="MobiDB-lite"/>
    </source>
</evidence>
<dbReference type="CDD" id="cd18793">
    <property type="entry name" value="SF2_C_SNF"/>
    <property type="match status" value="1"/>
</dbReference>
<dbReference type="SUPFAM" id="SSF52540">
    <property type="entry name" value="P-loop containing nucleoside triphosphate hydrolases"/>
    <property type="match status" value="2"/>
</dbReference>
<dbReference type="InterPro" id="IPR052583">
    <property type="entry name" value="ATP-helicase/E3_Ub-Ligase"/>
</dbReference>
<proteinExistence type="predicted"/>
<dbReference type="InterPro" id="IPR014001">
    <property type="entry name" value="Helicase_ATP-bd"/>
</dbReference>
<organism evidence="4 5">
    <name type="scientific">Apatococcus fuscideae</name>
    <dbReference type="NCBI Taxonomy" id="2026836"/>
    <lineage>
        <taxon>Eukaryota</taxon>
        <taxon>Viridiplantae</taxon>
        <taxon>Chlorophyta</taxon>
        <taxon>core chlorophytes</taxon>
        <taxon>Trebouxiophyceae</taxon>
        <taxon>Chlorellales</taxon>
        <taxon>Chlorellaceae</taxon>
        <taxon>Apatococcus</taxon>
    </lineage>
</organism>
<dbReference type="Gene3D" id="3.40.50.300">
    <property type="entry name" value="P-loop containing nucleotide triphosphate hydrolases"/>
    <property type="match status" value="1"/>
</dbReference>
<feature type="region of interest" description="Disordered" evidence="2">
    <location>
        <begin position="636"/>
        <end position="666"/>
    </location>
</feature>
<feature type="compositionally biased region" description="Polar residues" evidence="2">
    <location>
        <begin position="998"/>
        <end position="1009"/>
    </location>
</feature>
<sequence>MEDDDDDEFDSDEEMEPMIFEVEDDVSPELDEEEAAAGPSASARGSNALGLVQSSRRQMHTRVVTVPSRHLQKFMTSADPEAEKQPRGSITAAAVGSTAKPRKDEGGFTIDASSDEEEAAGSSSGTGGDDMWQRANFSNAMLRACKAAKPAKALPAKRDPLKGWRGKLRGQADMDSLPPLLLPQQSQGNWLHLGSLSFPVKAPWTPDQVKGIESESLLFHFMGPSSRFTRPGWETLSWPKSAGVSARWAEEKTFSWGEELRMLLAFPSFEDGKIEKKMAAGFVDAGPLAFSFYCLLGMGLIKLVNLRLEHMEMGDEPGPDAPKLGRKGKSKAKAKTAVAEAAAKQPLFLQLEVHMATKALGCQEPDGNIMSQDRKIKRSDVLTGHAQTAWALLLHHMLANPDCTLRLGPDCDGALNYCDDVESGMWKRLEQVKAAAAEKEAKSPKKQQRRNSAGPRLHKLLDAVGVPENLPEAATPASLTCQPKSYQLQGLQWMLNRERLGDTLGRAMATLHPCWLQLQSADGHCFYVHAHHPFMLSPNFYTAPIGGTCGGLLCDAMGLGKTLECLMLVLANRTPAGWASLDLEGAVEGPEPTPIKTTLAVVPANLLQQWQDEIRQHVEPGAISWCVYTGEQGAPVDTAEEERGSGRTRRSQRKPRGASGKDKPRLPLLCRAADGSQVAMHTCDLAFITYEQLRKELGQQGSHVSSTLLAWGFWRVLLDEAQLVAHTSSVAAQKASSLWRRHAWTVTGTPLSNRLSEIKGLLEFLAAEPFYQTNVWQWLLEDPYRMGSFAGAAPLMALLPSLLLRRTQQDVQAQLELPPCVHEDRWVPLSGVERAMYDSLRKQLDKAVDPIRNASSRTLRRHADLRSSKMTSKVMRALTELRQACCHPQIVRRQDALLGQQRLSMEQILARLTTQAFSQYDNAMRAWLLSRIIHTAAQAHFVKKIGTVLQDELRQITRTLGQAGSTDIVNLKRKVQFDDRPAKAVRTMSDASPGPVVQSCSEEQRSSSPEPDGVLDVPSAVPSGADAAAEEPVGGTQTNGAAAEGAPSDAAGVAAGSGGAPPNQAVKAANQEGRDEAKKRERGWQRLYLDALELLLELHYEMPQQSALLGGPTATSSQAPSSSAAAGPSSSGVQSSQSLSLQEAEAEALLMREDLGMDVGVSPADAASMRYSRRTRGLRPEEELIEPAENELATERAAQLRASNTTLREYDHAVKTGAKRSVEAGKREEQKCWEEVREKWHALQHLLHKRTSLLAARKGKGKASAEKAVADAGAQGDDAQSCPICLDTPDRRTLSPADLFDVVPDEEAAQQAPPEHSDFGSKTHQLLLELGAMRGKDPKSKAVVFSSWGRLLSLIGEALKANGIAHVSLAGTQPEGRANALRTFLNDPDVMVITVVMSTGGGAAGLTLNVANTVFLMEPSLNPGIEAQAAARVHRLGQTKSTRVIRFLAEGTIEAAVLDFQRRKMQQPGEEEEVAASHLQDLDPASILSLVNDHP</sequence>
<keyword evidence="1" id="KW-0378">Hydrolase</keyword>
<dbReference type="InterPro" id="IPR038718">
    <property type="entry name" value="SNF2-like_sf"/>
</dbReference>
<dbReference type="PROSITE" id="PS51194">
    <property type="entry name" value="HELICASE_CTER"/>
    <property type="match status" value="1"/>
</dbReference>
<feature type="compositionally biased region" description="Low complexity" evidence="2">
    <location>
        <begin position="1040"/>
        <end position="1054"/>
    </location>
</feature>
<dbReference type="EMBL" id="JALJOV010000711">
    <property type="protein sequence ID" value="KAK9861722.1"/>
    <property type="molecule type" value="Genomic_DNA"/>
</dbReference>
<evidence type="ECO:0000313" key="5">
    <source>
        <dbReference type="Proteomes" id="UP001485043"/>
    </source>
</evidence>
<feature type="region of interest" description="Disordered" evidence="2">
    <location>
        <begin position="1"/>
        <end position="131"/>
    </location>
</feature>
<dbReference type="InterPro" id="IPR001650">
    <property type="entry name" value="Helicase_C-like"/>
</dbReference>
<dbReference type="Pfam" id="PF00176">
    <property type="entry name" value="SNF2-rel_dom"/>
    <property type="match status" value="1"/>
</dbReference>
<dbReference type="SMART" id="SM00490">
    <property type="entry name" value="HELICc"/>
    <property type="match status" value="1"/>
</dbReference>
<evidence type="ECO:0000259" key="3">
    <source>
        <dbReference type="PROSITE" id="PS51194"/>
    </source>
</evidence>
<name>A0AAW1SZB2_9CHLO</name>
<dbReference type="GO" id="GO:0005524">
    <property type="term" value="F:ATP binding"/>
    <property type="evidence" value="ECO:0007669"/>
    <property type="project" value="InterPro"/>
</dbReference>
<evidence type="ECO:0000256" key="1">
    <source>
        <dbReference type="ARBA" id="ARBA00022801"/>
    </source>
</evidence>
<comment type="caution">
    <text evidence="4">The sequence shown here is derived from an EMBL/GenBank/DDBJ whole genome shotgun (WGS) entry which is preliminary data.</text>
</comment>
<protein>
    <recommendedName>
        <fullName evidence="3">Helicase C-terminal domain-containing protein</fullName>
    </recommendedName>
</protein>
<feature type="region of interest" description="Disordered" evidence="2">
    <location>
        <begin position="1108"/>
        <end position="1140"/>
    </location>
</feature>
<dbReference type="SMART" id="SM00487">
    <property type="entry name" value="DEXDc"/>
    <property type="match status" value="1"/>
</dbReference>